<proteinExistence type="predicted"/>
<dbReference type="EMBL" id="FN655072">
    <property type="protein sequence ID" value="CBY37846.1"/>
    <property type="molecule type" value="Genomic_DNA"/>
</dbReference>
<reference evidence="1" key="1">
    <citation type="journal article" date="2010" name="Science">
        <title>Plasticity of animal genome architecture unmasked by rapid evolution of a pelagic tunicate.</title>
        <authorList>
            <person name="Denoeud F."/>
            <person name="Henriet S."/>
            <person name="Mungpakdee S."/>
            <person name="Aury J.M."/>
            <person name="Da Silva C."/>
            <person name="Brinkmann H."/>
            <person name="Mikhaleva J."/>
            <person name="Olsen L.C."/>
            <person name="Jubin C."/>
            <person name="Canestro C."/>
            <person name="Bouquet J.M."/>
            <person name="Danks G."/>
            <person name="Poulain J."/>
            <person name="Campsteijn C."/>
            <person name="Adamski M."/>
            <person name="Cross I."/>
            <person name="Yadetie F."/>
            <person name="Muffato M."/>
            <person name="Louis A."/>
            <person name="Butcher S."/>
            <person name="Tsagkogeorga G."/>
            <person name="Konrad A."/>
            <person name="Singh S."/>
            <person name="Jensen M.F."/>
            <person name="Cong E.H."/>
            <person name="Eikeseth-Otteraa H."/>
            <person name="Noel B."/>
            <person name="Anthouard V."/>
            <person name="Porcel B.M."/>
            <person name="Kachouri-Lafond R."/>
            <person name="Nishino A."/>
            <person name="Ugolini M."/>
            <person name="Chourrout P."/>
            <person name="Nishida H."/>
            <person name="Aasland R."/>
            <person name="Huzurbazar S."/>
            <person name="Westhof E."/>
            <person name="Delsuc F."/>
            <person name="Lehrach H."/>
            <person name="Reinhardt R."/>
            <person name="Weissenbach J."/>
            <person name="Roy S.W."/>
            <person name="Artiguenave F."/>
            <person name="Postlethwait J.H."/>
            <person name="Manak J.R."/>
            <person name="Thompson E.M."/>
            <person name="Jaillon O."/>
            <person name="Du Pasquier L."/>
            <person name="Boudinot P."/>
            <person name="Liberles D.A."/>
            <person name="Volff J.N."/>
            <person name="Philippe H."/>
            <person name="Lenhard B."/>
            <person name="Roest Crollius H."/>
            <person name="Wincker P."/>
            <person name="Chourrout D."/>
        </authorList>
    </citation>
    <scope>NUCLEOTIDE SEQUENCE [LARGE SCALE GENOMIC DNA]</scope>
</reference>
<dbReference type="AlphaFoldDB" id="E4YQV1"/>
<organism evidence="1">
    <name type="scientific">Oikopleura dioica</name>
    <name type="common">Tunicate</name>
    <dbReference type="NCBI Taxonomy" id="34765"/>
    <lineage>
        <taxon>Eukaryota</taxon>
        <taxon>Metazoa</taxon>
        <taxon>Chordata</taxon>
        <taxon>Tunicata</taxon>
        <taxon>Appendicularia</taxon>
        <taxon>Copelata</taxon>
        <taxon>Oikopleuridae</taxon>
        <taxon>Oikopleura</taxon>
    </lineage>
</organism>
<evidence type="ECO:0000313" key="1">
    <source>
        <dbReference type="EMBL" id="CBY37846.1"/>
    </source>
</evidence>
<sequence length="493" mass="55056">MLAFLKRGNRLGLDAADHPFWAARLHQELLVLWPDTNGAGSQRNGIVSFKTVNYEFIPNTDTGSIGHLNAVLKSVLNIRAEQGTATTDAIVLWLKSITRSYEDHTLPELAKDKWLKTPKFEVEEVTPEDRLLLQMSFTNISSQCQLEPHPWFDIIKKKSLPAPVSDLAWRVPEYYWNSDDLLISTSESKAYKFMANRAAKCIALATYYALYERERLGDPGIIEIMEFAALISAENPVVPLKTMAYVEAINLANTAGEHYSAPAERWASLRNMTRKRQICCTNSQPPPGDILVVWVHAVPGKDGITLSFTLTEKDQLRSDEAEFGPVLNELNEKSGHVWQLAFRRLRIIALKGGWKVAVLASSPEAESGVIERATARDTLTPFDIKNQRAEIEVELAKVRQLAKFKASPEDRTGVVMPVLISLIEDDPKTGTFFWKRSAFRDRAGPRLDALLMPQVNLVAPGDLTQLRDNARLGPCSLGKPSKYTLGEIKSCGT</sequence>
<gene>
    <name evidence="1" type="ORF">GSOID_T00031333001</name>
</gene>
<dbReference type="Proteomes" id="UP000011014">
    <property type="component" value="Unassembled WGS sequence"/>
</dbReference>
<accession>E4YQV1</accession>
<protein>
    <submittedName>
        <fullName evidence="1">Uncharacterized protein</fullName>
    </submittedName>
</protein>
<name>E4YQV1_OIKDI</name>